<dbReference type="EMBL" id="BJWI01000010">
    <property type="protein sequence ID" value="GEM01477.1"/>
    <property type="molecule type" value="Genomic_DNA"/>
</dbReference>
<reference evidence="1 2" key="1">
    <citation type="submission" date="2019-07" db="EMBL/GenBank/DDBJ databases">
        <title>Whole genome shotgun sequence of Halolactibacillus halophilus NBRC 100868.</title>
        <authorList>
            <person name="Hosoyama A."/>
            <person name="Uohara A."/>
            <person name="Ohji S."/>
            <person name="Ichikawa N."/>
        </authorList>
    </citation>
    <scope>NUCLEOTIDE SEQUENCE [LARGE SCALE GENOMIC DNA]</scope>
    <source>
        <strain evidence="1 2">NBRC 100868</strain>
    </source>
</reference>
<proteinExistence type="predicted"/>
<accession>A0ABQ0VJW3</accession>
<evidence type="ECO:0000313" key="2">
    <source>
        <dbReference type="Proteomes" id="UP000321547"/>
    </source>
</evidence>
<gene>
    <name evidence="1" type="ORF">HHA03_10090</name>
</gene>
<keyword evidence="2" id="KW-1185">Reference proteome</keyword>
<dbReference type="Proteomes" id="UP000321547">
    <property type="component" value="Unassembled WGS sequence"/>
</dbReference>
<name>A0ABQ0VJW3_9BACI</name>
<protein>
    <submittedName>
        <fullName evidence="1">Uncharacterized protein</fullName>
    </submittedName>
</protein>
<evidence type="ECO:0000313" key="1">
    <source>
        <dbReference type="EMBL" id="GEM01477.1"/>
    </source>
</evidence>
<organism evidence="1 2">
    <name type="scientific">Halolactibacillus halophilus</name>
    <dbReference type="NCBI Taxonomy" id="306540"/>
    <lineage>
        <taxon>Bacteria</taxon>
        <taxon>Bacillati</taxon>
        <taxon>Bacillota</taxon>
        <taxon>Bacilli</taxon>
        <taxon>Bacillales</taxon>
        <taxon>Bacillaceae</taxon>
        <taxon>Halolactibacillus</taxon>
    </lineage>
</organism>
<comment type="caution">
    <text evidence="1">The sequence shown here is derived from an EMBL/GenBank/DDBJ whole genome shotgun (WGS) entry which is preliminary data.</text>
</comment>
<dbReference type="RefSeq" id="WP_159430123.1">
    <property type="nucleotide sequence ID" value="NZ_BJWI01000010.1"/>
</dbReference>
<sequence>MTTSTIDNAYLNQSSNETATYLTPAEIGEIQEENVLAIKKEVETDSHIDWSLIIN</sequence>